<dbReference type="PANTHER" id="PTHR30404:SF0">
    <property type="entry name" value="N-ACETYLMURAMOYL-L-ALANINE AMIDASE AMIC"/>
    <property type="match status" value="1"/>
</dbReference>
<evidence type="ECO:0000256" key="2">
    <source>
        <dbReference type="ARBA" id="ARBA00023316"/>
    </source>
</evidence>
<keyword evidence="2" id="KW-0961">Cell wall biogenesis/degradation</keyword>
<dbReference type="SMART" id="SM00287">
    <property type="entry name" value="SH3b"/>
    <property type="match status" value="1"/>
</dbReference>
<dbReference type="RefSeq" id="WP_143850675.1">
    <property type="nucleotide sequence ID" value="NZ_VLXZ01000022.1"/>
</dbReference>
<sequence length="279" mass="29209">MREKGMRCGFLIIVLIMSAFFLPALATAHETGTVDVSSSLNVRSGPSESDAIIGSLSSGSQVSYQDEGNGWASIEYQGQTGYVSTDFISSGSSDAVSPASVSGQTIVIDPGHGGSDPGATANGLQEKEVVLDVGQRAAEKLRASGANVIMTRSTDEFIELEERAAIANREGASIFVSIHANAAAATSAVGTESFHFPTSSEGQRLASAIQTELVSELGTRDRGVKDANFSVLRNTAMPATLLELGFITNPEEAERMKSSSFRESAANAIHDGVSTYYAN</sequence>
<evidence type="ECO:0000313" key="5">
    <source>
        <dbReference type="EMBL" id="TSB44679.1"/>
    </source>
</evidence>
<dbReference type="Gene3D" id="3.40.630.40">
    <property type="entry name" value="Zn-dependent exopeptidases"/>
    <property type="match status" value="1"/>
</dbReference>
<dbReference type="InterPro" id="IPR002508">
    <property type="entry name" value="MurNAc-LAA_cat"/>
</dbReference>
<dbReference type="SMART" id="SM00646">
    <property type="entry name" value="Ami_3"/>
    <property type="match status" value="1"/>
</dbReference>
<dbReference type="PROSITE" id="PS51781">
    <property type="entry name" value="SH3B"/>
    <property type="match status" value="1"/>
</dbReference>
<evidence type="ECO:0000259" key="4">
    <source>
        <dbReference type="PROSITE" id="PS51781"/>
    </source>
</evidence>
<proteinExistence type="predicted"/>
<dbReference type="GO" id="GO:0071555">
    <property type="term" value="P:cell wall organization"/>
    <property type="evidence" value="ECO:0007669"/>
    <property type="project" value="UniProtKB-KW"/>
</dbReference>
<gene>
    <name evidence="5" type="ORF">FN960_20190</name>
</gene>
<feature type="chain" id="PRO_5022059898" evidence="3">
    <location>
        <begin position="27"/>
        <end position="279"/>
    </location>
</feature>
<dbReference type="Proteomes" id="UP000318521">
    <property type="component" value="Unassembled WGS sequence"/>
</dbReference>
<name>A0A553ZT83_9BACI</name>
<dbReference type="GO" id="GO:0009253">
    <property type="term" value="P:peptidoglycan catabolic process"/>
    <property type="evidence" value="ECO:0007669"/>
    <property type="project" value="InterPro"/>
</dbReference>
<keyword evidence="3" id="KW-0732">Signal</keyword>
<dbReference type="OrthoDB" id="9806267at2"/>
<reference evidence="5 6" key="1">
    <citation type="submission" date="2019-07" db="EMBL/GenBank/DDBJ databases">
        <authorList>
            <person name="Park Y.J."/>
            <person name="Jeong S.E."/>
            <person name="Jung H.S."/>
        </authorList>
    </citation>
    <scope>NUCLEOTIDE SEQUENCE [LARGE SCALE GENOMIC DNA]</scope>
    <source>
        <strain evidence="6">P16(2019)</strain>
    </source>
</reference>
<dbReference type="EMBL" id="VLXZ01000022">
    <property type="protein sequence ID" value="TSB44679.1"/>
    <property type="molecule type" value="Genomic_DNA"/>
</dbReference>
<comment type="caution">
    <text evidence="5">The sequence shown here is derived from an EMBL/GenBank/DDBJ whole genome shotgun (WGS) entry which is preliminary data.</text>
</comment>
<dbReference type="InterPro" id="IPR003646">
    <property type="entry name" value="SH3-like_bac-type"/>
</dbReference>
<evidence type="ECO:0000256" key="1">
    <source>
        <dbReference type="ARBA" id="ARBA00022801"/>
    </source>
</evidence>
<feature type="domain" description="SH3b" evidence="4">
    <location>
        <begin position="29"/>
        <end position="92"/>
    </location>
</feature>
<protein>
    <submittedName>
        <fullName evidence="5">N-acetylmuramoyl-L-alanine amidase</fullName>
    </submittedName>
</protein>
<dbReference type="PANTHER" id="PTHR30404">
    <property type="entry name" value="N-ACETYLMURAMOYL-L-ALANINE AMIDASE"/>
    <property type="match status" value="1"/>
</dbReference>
<accession>A0A553ZT83</accession>
<evidence type="ECO:0000313" key="6">
    <source>
        <dbReference type="Proteomes" id="UP000318521"/>
    </source>
</evidence>
<dbReference type="GO" id="GO:0008745">
    <property type="term" value="F:N-acetylmuramoyl-L-alanine amidase activity"/>
    <property type="evidence" value="ECO:0007669"/>
    <property type="project" value="InterPro"/>
</dbReference>
<dbReference type="CDD" id="cd02696">
    <property type="entry name" value="MurNAc-LAA"/>
    <property type="match status" value="1"/>
</dbReference>
<dbReference type="InterPro" id="IPR050695">
    <property type="entry name" value="N-acetylmuramoyl_amidase_3"/>
</dbReference>
<organism evidence="5 6">
    <name type="scientific">Alkalicoccobacillus porphyridii</name>
    <dbReference type="NCBI Taxonomy" id="2597270"/>
    <lineage>
        <taxon>Bacteria</taxon>
        <taxon>Bacillati</taxon>
        <taxon>Bacillota</taxon>
        <taxon>Bacilli</taxon>
        <taxon>Bacillales</taxon>
        <taxon>Bacillaceae</taxon>
        <taxon>Alkalicoccobacillus</taxon>
    </lineage>
</organism>
<keyword evidence="1" id="KW-0378">Hydrolase</keyword>
<keyword evidence="6" id="KW-1185">Reference proteome</keyword>
<evidence type="ECO:0000256" key="3">
    <source>
        <dbReference type="SAM" id="SignalP"/>
    </source>
</evidence>
<dbReference type="Pfam" id="PF01520">
    <property type="entry name" value="Amidase_3"/>
    <property type="match status" value="1"/>
</dbReference>
<dbReference type="AlphaFoldDB" id="A0A553ZT83"/>
<dbReference type="GO" id="GO:0030288">
    <property type="term" value="C:outer membrane-bounded periplasmic space"/>
    <property type="evidence" value="ECO:0007669"/>
    <property type="project" value="TreeGrafter"/>
</dbReference>
<feature type="signal peptide" evidence="3">
    <location>
        <begin position="1"/>
        <end position="26"/>
    </location>
</feature>
<dbReference type="Gene3D" id="2.30.30.40">
    <property type="entry name" value="SH3 Domains"/>
    <property type="match status" value="1"/>
</dbReference>
<dbReference type="SUPFAM" id="SSF53187">
    <property type="entry name" value="Zn-dependent exopeptidases"/>
    <property type="match status" value="1"/>
</dbReference>
<dbReference type="Pfam" id="PF08239">
    <property type="entry name" value="SH3_3"/>
    <property type="match status" value="1"/>
</dbReference>